<name>A0A448YJ97_BRENA</name>
<dbReference type="PANTHER" id="PTHR10933">
    <property type="entry name" value="IMMUNOGLOBULIN-BINDING PROTEIN 1"/>
    <property type="match status" value="1"/>
</dbReference>
<protein>
    <submittedName>
        <fullName evidence="2">DEKNAAC101971</fullName>
    </submittedName>
</protein>
<sequence length="357" mass="41748">MTESITISRLFDAITGNAEDFHRDANRKIFVQKYSALLGQLKKLDSKVEQMHLFSSNESLDDISTENLKFLSIHYHMARFIQQFGGFGNDGTPDKKARLASLLEVNNLFMSYLHRTQDYNIIDKKQSDLLDSLKDSYHPELSEIEVKDPVMRRQSKIENYKKEKAFREALEVLQDRETLENMDDEVVRKILVDQLRYYALKSFQDLEDNLMEVELLKNMTKFEEEPTKTDEQDVRVKGKFDKGYTDKLESIERPVLSKDGRVLRPFTIVPSKNREETRREVQGTGQKLPTMTVEEFVDHELKNGGMVAPSNTNEHEDNADREDDYRYQDQETYRKREFDEFKDSHRKGSGNVKGNMG</sequence>
<dbReference type="EMBL" id="CAACVR010000009">
    <property type="protein sequence ID" value="VEU21009.1"/>
    <property type="molecule type" value="Genomic_DNA"/>
</dbReference>
<dbReference type="InterPro" id="IPR038511">
    <property type="entry name" value="TAP42/TAP46-like_sf"/>
</dbReference>
<feature type="region of interest" description="Disordered" evidence="1">
    <location>
        <begin position="303"/>
        <end position="357"/>
    </location>
</feature>
<evidence type="ECO:0000313" key="2">
    <source>
        <dbReference type="EMBL" id="VEU21009.1"/>
    </source>
</evidence>
<dbReference type="Pfam" id="PF04177">
    <property type="entry name" value="TAP42"/>
    <property type="match status" value="1"/>
</dbReference>
<dbReference type="GO" id="GO:0051721">
    <property type="term" value="F:protein phosphatase 2A binding"/>
    <property type="evidence" value="ECO:0007669"/>
    <property type="project" value="TreeGrafter"/>
</dbReference>
<proteinExistence type="predicted"/>
<dbReference type="GO" id="GO:0009966">
    <property type="term" value="P:regulation of signal transduction"/>
    <property type="evidence" value="ECO:0007669"/>
    <property type="project" value="InterPro"/>
</dbReference>
<feature type="compositionally biased region" description="Basic and acidic residues" evidence="1">
    <location>
        <begin position="313"/>
        <end position="343"/>
    </location>
</feature>
<dbReference type="InterPro" id="IPR007304">
    <property type="entry name" value="TAP46-like"/>
</dbReference>
<evidence type="ECO:0000256" key="1">
    <source>
        <dbReference type="SAM" id="MobiDB-lite"/>
    </source>
</evidence>
<keyword evidence="3" id="KW-1185">Reference proteome</keyword>
<dbReference type="FunCoup" id="A0A448YJ97">
    <property type="interactions" value="655"/>
</dbReference>
<dbReference type="Gene3D" id="1.25.40.540">
    <property type="entry name" value="TAP42-like family"/>
    <property type="match status" value="1"/>
</dbReference>
<dbReference type="GO" id="GO:0005829">
    <property type="term" value="C:cytosol"/>
    <property type="evidence" value="ECO:0007669"/>
    <property type="project" value="TreeGrafter"/>
</dbReference>
<reference evidence="2 3" key="1">
    <citation type="submission" date="2018-12" db="EMBL/GenBank/DDBJ databases">
        <authorList>
            <person name="Tiukova I."/>
            <person name="Dainat J."/>
        </authorList>
    </citation>
    <scope>NUCLEOTIDE SEQUENCE [LARGE SCALE GENOMIC DNA]</scope>
</reference>
<gene>
    <name evidence="2" type="ORF">BRENAR_LOCUS1744</name>
</gene>
<accession>A0A448YJ97</accession>
<dbReference type="Proteomes" id="UP000290900">
    <property type="component" value="Unassembled WGS sequence"/>
</dbReference>
<organism evidence="2 3">
    <name type="scientific">Brettanomyces naardenensis</name>
    <name type="common">Yeast</name>
    <dbReference type="NCBI Taxonomy" id="13370"/>
    <lineage>
        <taxon>Eukaryota</taxon>
        <taxon>Fungi</taxon>
        <taxon>Dikarya</taxon>
        <taxon>Ascomycota</taxon>
        <taxon>Saccharomycotina</taxon>
        <taxon>Pichiomycetes</taxon>
        <taxon>Pichiales</taxon>
        <taxon>Pichiaceae</taxon>
        <taxon>Brettanomyces</taxon>
    </lineage>
</organism>
<dbReference type="AlphaFoldDB" id="A0A448YJ97"/>
<evidence type="ECO:0000313" key="3">
    <source>
        <dbReference type="Proteomes" id="UP000290900"/>
    </source>
</evidence>
<dbReference type="OrthoDB" id="10261753at2759"/>
<dbReference type="PANTHER" id="PTHR10933:SF9">
    <property type="entry name" value="IMMUNOGLOBULIN-BINDING PROTEIN 1"/>
    <property type="match status" value="1"/>
</dbReference>
<dbReference type="InParanoid" id="A0A448YJ97"/>
<dbReference type="STRING" id="13370.A0A448YJ97"/>
<dbReference type="GO" id="GO:0035303">
    <property type="term" value="P:regulation of dephosphorylation"/>
    <property type="evidence" value="ECO:0007669"/>
    <property type="project" value="TreeGrafter"/>
</dbReference>